<dbReference type="EMBL" id="BBWV01000001">
    <property type="protein sequence ID" value="GAO42160.1"/>
    <property type="molecule type" value="Genomic_DNA"/>
</dbReference>
<evidence type="ECO:0000313" key="1">
    <source>
        <dbReference type="EMBL" id="GAO42160.1"/>
    </source>
</evidence>
<reference evidence="1 2" key="1">
    <citation type="submission" date="2015-04" db="EMBL/GenBank/DDBJ databases">
        <title>Whole genome shotgun sequence of Flavihumibacter petaseus NBRC 106054.</title>
        <authorList>
            <person name="Miyazawa S."/>
            <person name="Hosoyama A."/>
            <person name="Hashimoto M."/>
            <person name="Noguchi M."/>
            <person name="Tsuchikane K."/>
            <person name="Ohji S."/>
            <person name="Yamazoe A."/>
            <person name="Ichikawa N."/>
            <person name="Kimura A."/>
            <person name="Fujita N."/>
        </authorList>
    </citation>
    <scope>NUCLEOTIDE SEQUENCE [LARGE SCALE GENOMIC DNA]</scope>
    <source>
        <strain evidence="1 2">NBRC 106054</strain>
    </source>
</reference>
<accession>A0A0E9MYF4</accession>
<protein>
    <recommendedName>
        <fullName evidence="3">Lipocalin-like domain-containing protein</fullName>
    </recommendedName>
</protein>
<keyword evidence="2" id="KW-1185">Reference proteome</keyword>
<sequence length="119" mass="13292">MIETFSLEDFSSQWRVVKGPNNVGNRFLFHTSNVDSIMFTGDLSATDQNGPTDSELIGNFIKDQVSLRYLPDNPANGYVNGENQDKTYEGILDRSKTPYSLRLVNKVDGSDSLVIVQLN</sequence>
<gene>
    <name evidence="1" type="ORF">FPE01S_01_11730</name>
</gene>
<organism evidence="1 2">
    <name type="scientific">Flavihumibacter petaseus NBRC 106054</name>
    <dbReference type="NCBI Taxonomy" id="1220578"/>
    <lineage>
        <taxon>Bacteria</taxon>
        <taxon>Pseudomonadati</taxon>
        <taxon>Bacteroidota</taxon>
        <taxon>Chitinophagia</taxon>
        <taxon>Chitinophagales</taxon>
        <taxon>Chitinophagaceae</taxon>
        <taxon>Flavihumibacter</taxon>
    </lineage>
</organism>
<evidence type="ECO:0000313" key="2">
    <source>
        <dbReference type="Proteomes" id="UP000033121"/>
    </source>
</evidence>
<proteinExistence type="predicted"/>
<name>A0A0E9MYF4_9BACT</name>
<evidence type="ECO:0008006" key="3">
    <source>
        <dbReference type="Google" id="ProtNLM"/>
    </source>
</evidence>
<dbReference type="Proteomes" id="UP000033121">
    <property type="component" value="Unassembled WGS sequence"/>
</dbReference>
<dbReference type="AlphaFoldDB" id="A0A0E9MYF4"/>
<comment type="caution">
    <text evidence="1">The sequence shown here is derived from an EMBL/GenBank/DDBJ whole genome shotgun (WGS) entry which is preliminary data.</text>
</comment>